<dbReference type="OrthoDB" id="6426920at2759"/>
<feature type="region of interest" description="Disordered" evidence="1">
    <location>
        <begin position="1131"/>
        <end position="1158"/>
    </location>
</feature>
<comment type="caution">
    <text evidence="2">The sequence shown here is derived from an EMBL/GenBank/DDBJ whole genome shotgun (WGS) entry which is preliminary data.</text>
</comment>
<feature type="compositionally biased region" description="Polar residues" evidence="1">
    <location>
        <begin position="18"/>
        <end position="38"/>
    </location>
</feature>
<feature type="region of interest" description="Disordered" evidence="1">
    <location>
        <begin position="1050"/>
        <end position="1074"/>
    </location>
</feature>
<feature type="region of interest" description="Disordered" evidence="1">
    <location>
        <begin position="567"/>
        <end position="620"/>
    </location>
</feature>
<feature type="compositionally biased region" description="Low complexity" evidence="1">
    <location>
        <begin position="573"/>
        <end position="584"/>
    </location>
</feature>
<dbReference type="Proteomes" id="UP000786811">
    <property type="component" value="Unassembled WGS sequence"/>
</dbReference>
<feature type="region of interest" description="Disordered" evidence="1">
    <location>
        <begin position="704"/>
        <end position="726"/>
    </location>
</feature>
<name>A0A8J2EDR1_COTCN</name>
<feature type="region of interest" description="Disordered" evidence="1">
    <location>
        <begin position="459"/>
        <end position="482"/>
    </location>
</feature>
<feature type="region of interest" description="Disordered" evidence="1">
    <location>
        <begin position="176"/>
        <end position="207"/>
    </location>
</feature>
<feature type="region of interest" description="Disordered" evidence="1">
    <location>
        <begin position="1"/>
        <end position="38"/>
    </location>
</feature>
<evidence type="ECO:0000313" key="2">
    <source>
        <dbReference type="EMBL" id="CAG5075500.1"/>
    </source>
</evidence>
<sequence length="1286" mass="143766">MALSISVKMAPGPDNRQDLTSLDQNQQESNDRSVINDTTDVAAEISPKDVSSVVKSYHSMIASVGKLEEPATLSTLNERELRALLDEAITYTGSTKDREGKSNLFKELLQEAEVDETEEGRRAVTSSRGLPGSNRRRHKRDSTCERLTHGGSLQNLAQPLNCEFDSSFTYLTSGSSHTYSGGRRKSKKHSGSNVSARQREGGSLPSNVNASHSLASLVNLDLIFDKKRDFCDERTVYYWANKEKSRSLDKPSYGCVTKKDDSVCTTVDASDVNDKKCPKGKYVTNEMIESDDLSSSYKDDSMVNGLNNKDAVSSNNLINSPRIIQSSVNGEDTEGIEMKIIEPRRPVQVISCPTFDTEETSVDSSIEFPLHEYNCKQDKPKFTINGTIQLTTYNNAKCNVTSGTISGVQQNKVTTSNLLPIMHVTGTQPNIAMAVSRLTSQNNTTKDFSVSIDKKSVDDSYNAAQSYNSERKKTRRKHAQEPNVIVYNAENVAGHRNDDIDSLLNFIESKDSKNKKGKTSNGNTIKIKSNTGPKSRSKDKDSKKDQLPSKLQKCNSLEEISKTKLEDLTTEKSLSSSEASSFSSQHGTINGGLLKRTKQRSTGDSVVDSRGDRHSWGSESQSLYCDDVKNEFSSNNSSTRKNSKKLNIDVEPEPEFLVVTKKKKSKRQRRSSSGSRTQNLVNSSSYLSRRRDFVHEYRASHSPEFRRKSACSVPPSDKSDSSDLDSVHSLPVTSNIKHNLINVSLSSVGVPQASYADITRMVTINLPQNSVLHTSPIVPTILSAEKWTDVPAKSPSEPDKFPQDYYPSLDELQQSDRKIKQHNFSNSYLNHGFSLNFDKHSLTDDLKLKKTTESKKAEAHEEAINKKIQVIKYVQEQNNIPVNTNYNADQNDVHTTKKLKNYNNNSTEQSKTSVACVKDVTNTTNANISNNFKPSIRKNSQQTLLNTGCSNQLESRDLKKSSNVQEELKSLNTQHNPEYSKKLINLNASECSFTLSNDQVDSKSIPQPNLSECDNSKLVIKSEKILKLVNKDYPRNTKVTTTITTSNSIRSSSMTSLQHEKEDVETKETNKHHVITKDKDLPKCNSHNSVKKNSRPAVILMDESLSDSTKNTDDVPSELTFGFEINEQLLQSEDRTKKDQPILPSKPSQSSNKVPIHFEKTPPSFVDKNTRYDFHVHPPPHLYPPQPHQIPHTQMIPITYFGYSPRFQPPNNYVSQPLIAPSNAITKYNLSKEDFSARFIAPEETVDVKNYNHDKIVSFVGLAWDAVMREIPVTEATGRVQYYSGQ</sequence>
<feature type="compositionally biased region" description="Basic residues" evidence="1">
    <location>
        <begin position="660"/>
        <end position="670"/>
    </location>
</feature>
<feature type="compositionally biased region" description="Basic and acidic residues" evidence="1">
    <location>
        <begin position="607"/>
        <end position="616"/>
    </location>
</feature>
<evidence type="ECO:0000256" key="1">
    <source>
        <dbReference type="SAM" id="MobiDB-lite"/>
    </source>
</evidence>
<reference evidence="2" key="1">
    <citation type="submission" date="2021-04" db="EMBL/GenBank/DDBJ databases">
        <authorList>
            <person name="Chebbi M.A.C M."/>
        </authorList>
    </citation>
    <scope>NUCLEOTIDE SEQUENCE</scope>
</reference>
<accession>A0A8J2EDR1</accession>
<protein>
    <submittedName>
        <fullName evidence="2">Uncharacterized protein</fullName>
    </submittedName>
</protein>
<dbReference type="EMBL" id="CAJNRD030001116">
    <property type="protein sequence ID" value="CAG5075500.1"/>
    <property type="molecule type" value="Genomic_DNA"/>
</dbReference>
<proteinExistence type="predicted"/>
<keyword evidence="3" id="KW-1185">Reference proteome</keyword>
<evidence type="ECO:0000313" key="3">
    <source>
        <dbReference type="Proteomes" id="UP000786811"/>
    </source>
</evidence>
<feature type="compositionally biased region" description="Basic and acidic residues" evidence="1">
    <location>
        <begin position="536"/>
        <end position="547"/>
    </location>
</feature>
<feature type="region of interest" description="Disordered" evidence="1">
    <location>
        <begin position="115"/>
        <end position="143"/>
    </location>
</feature>
<organism evidence="2 3">
    <name type="scientific">Cotesia congregata</name>
    <name type="common">Parasitoid wasp</name>
    <name type="synonym">Apanteles congregatus</name>
    <dbReference type="NCBI Taxonomy" id="51543"/>
    <lineage>
        <taxon>Eukaryota</taxon>
        <taxon>Metazoa</taxon>
        <taxon>Ecdysozoa</taxon>
        <taxon>Arthropoda</taxon>
        <taxon>Hexapoda</taxon>
        <taxon>Insecta</taxon>
        <taxon>Pterygota</taxon>
        <taxon>Neoptera</taxon>
        <taxon>Endopterygota</taxon>
        <taxon>Hymenoptera</taxon>
        <taxon>Apocrita</taxon>
        <taxon>Ichneumonoidea</taxon>
        <taxon>Braconidae</taxon>
        <taxon>Microgastrinae</taxon>
        <taxon>Cotesia</taxon>
    </lineage>
</organism>
<gene>
    <name evidence="2" type="ORF">HICCMSTLAB_LOCUS1654</name>
</gene>
<feature type="region of interest" description="Disordered" evidence="1">
    <location>
        <begin position="511"/>
        <end position="555"/>
    </location>
</feature>
<feature type="region of interest" description="Disordered" evidence="1">
    <location>
        <begin position="657"/>
        <end position="685"/>
    </location>
</feature>
<feature type="compositionally biased region" description="Basic and acidic residues" evidence="1">
    <location>
        <begin position="1058"/>
        <end position="1074"/>
    </location>
</feature>